<keyword evidence="2" id="KW-1185">Reference proteome</keyword>
<dbReference type="OrthoDB" id="2144046at2"/>
<evidence type="ECO:0000313" key="2">
    <source>
        <dbReference type="Proteomes" id="UP000016057"/>
    </source>
</evidence>
<reference evidence="1 2" key="1">
    <citation type="journal article" date="2013" name="Genome Announc.">
        <title>Draft Genome Sequence of Catellicoccus marimammalium, a Novel Species Commonly Found in Gull Feces.</title>
        <authorList>
            <person name="Weigand M.R."/>
            <person name="Ryu H."/>
            <person name="Bozcek L."/>
            <person name="Konstantinidis K.T."/>
            <person name="Santo Domingo J.W."/>
        </authorList>
    </citation>
    <scope>NUCLEOTIDE SEQUENCE [LARGE SCALE GENOMIC DNA]</scope>
    <source>
        <strain evidence="1 2">M35/04/3</strain>
    </source>
</reference>
<dbReference type="RefSeq" id="WP_009491938.1">
    <property type="nucleotide sequence ID" value="NZ_AMYT01000022.1"/>
</dbReference>
<protein>
    <recommendedName>
        <fullName evidence="3">DUF3042 domain-containing protein</fullName>
    </recommendedName>
</protein>
<sequence length="56" mass="6094">MKNFTKGFLSGAAVLGAGVAAALYGVKKTVIEPVEKKEEFVNENRKKAMRKSHARS</sequence>
<dbReference type="Proteomes" id="UP000016057">
    <property type="component" value="Unassembled WGS sequence"/>
</dbReference>
<comment type="caution">
    <text evidence="1">The sequence shown here is derived from an EMBL/GenBank/DDBJ whole genome shotgun (WGS) entry which is preliminary data.</text>
</comment>
<dbReference type="InterPro" id="IPR021402">
    <property type="entry name" value="DUF3042"/>
</dbReference>
<organism evidence="1 2">
    <name type="scientific">Catellicoccus marimammalium M35/04/3</name>
    <dbReference type="NCBI Taxonomy" id="1234409"/>
    <lineage>
        <taxon>Bacteria</taxon>
        <taxon>Bacillati</taxon>
        <taxon>Bacillota</taxon>
        <taxon>Bacilli</taxon>
        <taxon>Lactobacillales</taxon>
        <taxon>Enterococcaceae</taxon>
        <taxon>Catellicoccus</taxon>
    </lineage>
</organism>
<name>K8Z9W8_9ENTE</name>
<dbReference type="EMBL" id="AMYT01000022">
    <property type="protein sequence ID" value="EKU26862.1"/>
    <property type="molecule type" value="Genomic_DNA"/>
</dbReference>
<proteinExistence type="predicted"/>
<evidence type="ECO:0008006" key="3">
    <source>
        <dbReference type="Google" id="ProtNLM"/>
    </source>
</evidence>
<dbReference type="AlphaFoldDB" id="K8Z9W8"/>
<dbReference type="Pfam" id="PF11240">
    <property type="entry name" value="DUF3042"/>
    <property type="match status" value="1"/>
</dbReference>
<dbReference type="PATRIC" id="fig|1234409.3.peg.1089"/>
<accession>K8Z9W8</accession>
<evidence type="ECO:0000313" key="1">
    <source>
        <dbReference type="EMBL" id="EKU26862.1"/>
    </source>
</evidence>
<gene>
    <name evidence="1" type="ORF">C683_1137</name>
</gene>
<dbReference type="STRING" id="1234409.C683_1137"/>